<reference evidence="1" key="1">
    <citation type="journal article" date="2022" name="bioRxiv">
        <title>Population genetic analysis of Ophidiomyces ophidiicola, the causative agent of snake fungal disease, indicates recent introductions to the USA.</title>
        <authorList>
            <person name="Ladner J.T."/>
            <person name="Palmer J.M."/>
            <person name="Ettinger C.L."/>
            <person name="Stajich J.E."/>
            <person name="Farrell T.M."/>
            <person name="Glorioso B.M."/>
            <person name="Lawson B."/>
            <person name="Price S.J."/>
            <person name="Stengle A.G."/>
            <person name="Grear D.A."/>
            <person name="Lorch J.M."/>
        </authorList>
    </citation>
    <scope>NUCLEOTIDE SEQUENCE</scope>
    <source>
        <strain evidence="1">NWHC 24266-5</strain>
    </source>
</reference>
<dbReference type="EMBL" id="JALBCA010000102">
    <property type="protein sequence ID" value="KAI2383002.1"/>
    <property type="molecule type" value="Genomic_DNA"/>
</dbReference>
<sequence length="408" mass="42572">MAILSKICILSIAALAYVDAAELLKVAKDVEIIPKSYIVAMKGNVNDLDFQSHTASIASIHHENLAKRGSSSAGGLKFVYNVHNWKGYSGSFDEDTLRQILNDPKVDYVEHDRIVKAFVEPSVGPASLETQKNVPTWGLPRISHKKGGSRDYVYDSKAGEGITIYGVDTGIDATHPDFEGRVTWGGNFVGGGNRDGHGHGTHTSGTFGSKTYGVAKKAKIVAVKVLNERSQGSLGGIMMGINWAVSHAKQNNITNKAVMNLSLGAKGSNSLNAVATNAVQAGIFLSVASGNDNTNAQSYTPASAKGVCAISASSQNDAKAGFSNYGSIISLYAPGDKIVSLKPGGSTQVMSGTSMAAPHVAGAAAVLMSVEGLEVSKVCDRLKELGNPAISNPGAGTTNKLLYNDSGE</sequence>
<proteinExistence type="predicted"/>
<evidence type="ECO:0000313" key="1">
    <source>
        <dbReference type="EMBL" id="KAI2383002.1"/>
    </source>
</evidence>
<name>A0ACB8UQY9_9EURO</name>
<comment type="caution">
    <text evidence="1">The sequence shown here is derived from an EMBL/GenBank/DDBJ whole genome shotgun (WGS) entry which is preliminary data.</text>
</comment>
<accession>A0ACB8UQY9</accession>
<protein>
    <submittedName>
        <fullName evidence="1">Uncharacterized protein</fullName>
    </submittedName>
</protein>
<organism evidence="1">
    <name type="scientific">Ophidiomyces ophidiicola</name>
    <dbReference type="NCBI Taxonomy" id="1387563"/>
    <lineage>
        <taxon>Eukaryota</taxon>
        <taxon>Fungi</taxon>
        <taxon>Dikarya</taxon>
        <taxon>Ascomycota</taxon>
        <taxon>Pezizomycotina</taxon>
        <taxon>Eurotiomycetes</taxon>
        <taxon>Eurotiomycetidae</taxon>
        <taxon>Onygenales</taxon>
        <taxon>Onygenaceae</taxon>
        <taxon>Ophidiomyces</taxon>
    </lineage>
</organism>
<gene>
    <name evidence="1" type="ORF">LOY88_005571</name>
</gene>